<evidence type="ECO:0000256" key="1">
    <source>
        <dbReference type="SAM" id="MobiDB-lite"/>
    </source>
</evidence>
<evidence type="ECO:0000313" key="2">
    <source>
        <dbReference type="EMBL" id="EFP93234.2"/>
    </source>
</evidence>
<dbReference type="OrthoDB" id="2507845at2759"/>
<feature type="compositionally biased region" description="Polar residues" evidence="1">
    <location>
        <begin position="471"/>
        <end position="484"/>
    </location>
</feature>
<dbReference type="InParanoid" id="E3L9K9"/>
<feature type="region of interest" description="Disordered" evidence="1">
    <location>
        <begin position="1"/>
        <end position="22"/>
    </location>
</feature>
<dbReference type="RefSeq" id="XP_003337653.2">
    <property type="nucleotide sequence ID" value="XM_003337605.2"/>
</dbReference>
<protein>
    <submittedName>
        <fullName evidence="2">Uncharacterized protein</fullName>
    </submittedName>
</protein>
<name>E3L9K9_PUCGT</name>
<dbReference type="STRING" id="418459.E3L9K9"/>
<feature type="compositionally biased region" description="Pro residues" evidence="1">
    <location>
        <begin position="551"/>
        <end position="561"/>
    </location>
</feature>
<dbReference type="EMBL" id="DS178386">
    <property type="protein sequence ID" value="EFP93234.2"/>
    <property type="molecule type" value="Genomic_DNA"/>
</dbReference>
<reference evidence="3" key="2">
    <citation type="journal article" date="2011" name="Proc. Natl. Acad. Sci. U.S.A.">
        <title>Obligate biotrophy features unraveled by the genomic analysis of rust fungi.</title>
        <authorList>
            <person name="Duplessis S."/>
            <person name="Cuomo C.A."/>
            <person name="Lin Y.-C."/>
            <person name="Aerts A."/>
            <person name="Tisserant E."/>
            <person name="Veneault-Fourrey C."/>
            <person name="Joly D.L."/>
            <person name="Hacquard S."/>
            <person name="Amselem J."/>
            <person name="Cantarel B.L."/>
            <person name="Chiu R."/>
            <person name="Coutinho P.M."/>
            <person name="Feau N."/>
            <person name="Field M."/>
            <person name="Frey P."/>
            <person name="Gelhaye E."/>
            <person name="Goldberg J."/>
            <person name="Grabherr M.G."/>
            <person name="Kodira C.D."/>
            <person name="Kohler A."/>
            <person name="Kuees U."/>
            <person name="Lindquist E.A."/>
            <person name="Lucas S.M."/>
            <person name="Mago R."/>
            <person name="Mauceli E."/>
            <person name="Morin E."/>
            <person name="Murat C."/>
            <person name="Pangilinan J.L."/>
            <person name="Park R."/>
            <person name="Pearson M."/>
            <person name="Quesneville H."/>
            <person name="Rouhier N."/>
            <person name="Sakthikumar S."/>
            <person name="Salamov A.A."/>
            <person name="Schmutz J."/>
            <person name="Selles B."/>
            <person name="Shapiro H."/>
            <person name="Tanguay P."/>
            <person name="Tuskan G.A."/>
            <person name="Henrissat B."/>
            <person name="Van de Peer Y."/>
            <person name="Rouze P."/>
            <person name="Ellis J.G."/>
            <person name="Dodds P.N."/>
            <person name="Schein J.E."/>
            <person name="Zhong S."/>
            <person name="Hamelin R.C."/>
            <person name="Grigoriev I.V."/>
            <person name="Szabo L.J."/>
            <person name="Martin F."/>
        </authorList>
    </citation>
    <scope>NUCLEOTIDE SEQUENCE [LARGE SCALE GENOMIC DNA]</scope>
    <source>
        <strain evidence="3">CRL 75-36-700-3 / race SCCL</strain>
    </source>
</reference>
<feature type="region of interest" description="Disordered" evidence="1">
    <location>
        <begin position="445"/>
        <end position="565"/>
    </location>
</feature>
<dbReference type="Proteomes" id="UP000008783">
    <property type="component" value="Unassembled WGS sequence"/>
</dbReference>
<feature type="region of interest" description="Disordered" evidence="1">
    <location>
        <begin position="588"/>
        <end position="611"/>
    </location>
</feature>
<dbReference type="HOGENOM" id="CLU_446990_0_0_1"/>
<proteinExistence type="predicted"/>
<organism evidence="2 3">
    <name type="scientific">Puccinia graminis f. sp. tritici (strain CRL 75-36-700-3 / race SCCL)</name>
    <name type="common">Black stem rust fungus</name>
    <dbReference type="NCBI Taxonomy" id="418459"/>
    <lineage>
        <taxon>Eukaryota</taxon>
        <taxon>Fungi</taxon>
        <taxon>Dikarya</taxon>
        <taxon>Basidiomycota</taxon>
        <taxon>Pucciniomycotina</taxon>
        <taxon>Pucciniomycetes</taxon>
        <taxon>Pucciniales</taxon>
        <taxon>Pucciniaceae</taxon>
        <taxon>Puccinia</taxon>
    </lineage>
</organism>
<feature type="region of interest" description="Disordered" evidence="1">
    <location>
        <begin position="265"/>
        <end position="293"/>
    </location>
</feature>
<feature type="region of interest" description="Disordered" evidence="1">
    <location>
        <begin position="120"/>
        <end position="140"/>
    </location>
</feature>
<gene>
    <name evidence="2" type="ORF">PGTG_19180</name>
</gene>
<feature type="compositionally biased region" description="Polar residues" evidence="1">
    <location>
        <begin position="535"/>
        <end position="546"/>
    </location>
</feature>
<feature type="compositionally biased region" description="Low complexity" evidence="1">
    <location>
        <begin position="494"/>
        <end position="504"/>
    </location>
</feature>
<sequence>MGGGSQTFAAAGIDYHQGKDHPSEWRFTPAPIPFCPTLARPHCPSTSHLAQSPHSLTATHRYPSVAPSYGYHTSQSNVGDPAFPQSNVPPAFQVAPAFPQSIIPPAFQVAPAFQPLSTQASAVADSQKPGPPALGRPKPFDYSQYWPKVESQNQNMPIKKPSDQKPAPSSNFNFSYALGIQEKPDPQPLGRFNQTLEKQPPPPPLCLGQSAHHAKQPPALPPRFSQFPTGQLSQSGITPTSRFGQPDLQIKPPTSRFGQPDLQIKPPTSRFGQTPLPTLATGTLFRPTTEPTTNNPFMAANFWDSKPAPPPPPPKSTNLWGLKPILKSNPVPAQSVANHTPHDHTAIRAESKFDQTAQLQAYNFNIPSPPASPVTPAPALRDSNVDDLCNAVSRLQIFRPIAPIRRKKEPVESKHVHFADIADTASFLSDAPQILADFLGNQTIDPQLISKPTPPRPPAQPPQASNSKAPVSSTPPVLSAQSATPVGPLPAHSAPAAPTIAPLPAHQPQSIQEPSTLPAHSAPPAPTIAPLPVHQPQSIQAPSTESARPVLAPPTSQPPAPAVAYSPHLSQSGIVALPYKSAPPALVAKAAPAPGSNSVTPASESVAPESV</sequence>
<dbReference type="KEGG" id="pgr:PGTG_19180"/>
<reference key="1">
    <citation type="submission" date="2007-01" db="EMBL/GenBank/DDBJ databases">
        <title>The Genome Sequence of Puccinia graminis f. sp. tritici Strain CRL 75-36-700-3.</title>
        <authorList>
            <consortium name="The Broad Institute Genome Sequencing Platform"/>
            <person name="Birren B."/>
            <person name="Lander E."/>
            <person name="Galagan J."/>
            <person name="Nusbaum C."/>
            <person name="Devon K."/>
            <person name="Cuomo C."/>
            <person name="Jaffe D."/>
            <person name="Butler J."/>
            <person name="Alvarez P."/>
            <person name="Gnerre S."/>
            <person name="Grabherr M."/>
            <person name="Mauceli E."/>
            <person name="Brockman W."/>
            <person name="Young S."/>
            <person name="LaButti K."/>
            <person name="Sykes S."/>
            <person name="DeCaprio D."/>
            <person name="Crawford M."/>
            <person name="Koehrsen M."/>
            <person name="Engels R."/>
            <person name="Montgomery P."/>
            <person name="Pearson M."/>
            <person name="Howarth C."/>
            <person name="Larson L."/>
            <person name="White J."/>
            <person name="Zeng Q."/>
            <person name="Kodira C."/>
            <person name="Yandava C."/>
            <person name="Alvarado L."/>
            <person name="O'Leary S."/>
            <person name="Szabo L."/>
            <person name="Dean R."/>
            <person name="Schein J."/>
        </authorList>
    </citation>
    <scope>NUCLEOTIDE SEQUENCE</scope>
    <source>
        <strain>CRL 75-36-700-3</strain>
    </source>
</reference>
<keyword evidence="3" id="KW-1185">Reference proteome</keyword>
<accession>E3L9K9</accession>
<dbReference type="GeneID" id="10543466"/>
<evidence type="ECO:0000313" key="3">
    <source>
        <dbReference type="Proteomes" id="UP000008783"/>
    </source>
</evidence>
<feature type="compositionally biased region" description="Pro residues" evidence="1">
    <location>
        <begin position="452"/>
        <end position="461"/>
    </location>
</feature>
<dbReference type="VEuPathDB" id="FungiDB:PGTG_19180"/>
<dbReference type="AlphaFoldDB" id="E3L9K9"/>